<dbReference type="SUPFAM" id="SSF46785">
    <property type="entry name" value="Winged helix' DNA-binding domain"/>
    <property type="match status" value="1"/>
</dbReference>
<dbReference type="Proteomes" id="UP000092730">
    <property type="component" value="Chromosome 8"/>
</dbReference>
<dbReference type="GO" id="GO:0000981">
    <property type="term" value="F:DNA-binding transcription factor activity, RNA polymerase II-specific"/>
    <property type="evidence" value="ECO:0007669"/>
    <property type="project" value="TreeGrafter"/>
</dbReference>
<dbReference type="Pfam" id="PF02257">
    <property type="entry name" value="RFX_DNA_binding"/>
    <property type="match status" value="1"/>
</dbReference>
<evidence type="ECO:0000313" key="6">
    <source>
        <dbReference type="Proteomes" id="UP000092730"/>
    </source>
</evidence>
<dbReference type="RefSeq" id="XP_019043570.1">
    <property type="nucleotide sequence ID" value="XM_019194734.1"/>
</dbReference>
<reference evidence="5" key="2">
    <citation type="submission" date="2013-07" db="EMBL/GenBank/DDBJ databases">
        <authorList>
            <consortium name="The Broad Institute Genome Sequencing Platform"/>
            <person name="Cuomo C."/>
            <person name="Litvintseva A."/>
            <person name="Chen Y."/>
            <person name="Heitman J."/>
            <person name="Sun S."/>
            <person name="Springer D."/>
            <person name="Dromer F."/>
            <person name="Young S.K."/>
            <person name="Zeng Q."/>
            <person name="Gargeya S."/>
            <person name="Fitzgerald M."/>
            <person name="Abouelleil A."/>
            <person name="Alvarado L."/>
            <person name="Berlin A.M."/>
            <person name="Chapman S.B."/>
            <person name="Dewar J."/>
            <person name="Goldberg J."/>
            <person name="Griggs A."/>
            <person name="Gujja S."/>
            <person name="Hansen M."/>
            <person name="Howarth C."/>
            <person name="Imamovic A."/>
            <person name="Larimer J."/>
            <person name="McCowan C."/>
            <person name="Murphy C."/>
            <person name="Pearson M."/>
            <person name="Priest M."/>
            <person name="Roberts A."/>
            <person name="Saif S."/>
            <person name="Shea T."/>
            <person name="Sykes S."/>
            <person name="Wortman J."/>
            <person name="Nusbaum C."/>
            <person name="Birren B."/>
        </authorList>
    </citation>
    <scope>NUCLEOTIDE SEQUENCE</scope>
    <source>
        <strain evidence="5">CBS 10118</strain>
    </source>
</reference>
<dbReference type="FunFam" id="1.10.10.10:FF:000422">
    <property type="entry name" value="DNA-binding protein RFX7"/>
    <property type="match status" value="1"/>
</dbReference>
<proteinExistence type="predicted"/>
<feature type="compositionally biased region" description="Low complexity" evidence="2">
    <location>
        <begin position="915"/>
        <end position="933"/>
    </location>
</feature>
<reference evidence="4" key="3">
    <citation type="submission" date="2014-01" db="EMBL/GenBank/DDBJ databases">
        <title>Evolution of pathogenesis and genome organization in the Tremellales.</title>
        <authorList>
            <person name="Cuomo C."/>
            <person name="Litvintseva A."/>
            <person name="Heitman J."/>
            <person name="Chen Y."/>
            <person name="Sun S."/>
            <person name="Springer D."/>
            <person name="Dromer F."/>
            <person name="Young S."/>
            <person name="Zeng Q."/>
            <person name="Chapman S."/>
            <person name="Gujja S."/>
            <person name="Saif S."/>
            <person name="Birren B."/>
        </authorList>
    </citation>
    <scope>NUCLEOTIDE SEQUENCE</scope>
    <source>
        <strain evidence="4">CBS 10118</strain>
    </source>
</reference>
<dbReference type="Gene3D" id="1.10.10.10">
    <property type="entry name" value="Winged helix-like DNA-binding domain superfamily/Winged helix DNA-binding domain"/>
    <property type="match status" value="1"/>
</dbReference>
<protein>
    <recommendedName>
        <fullName evidence="3">RFX-type winged-helix domain-containing protein</fullName>
    </recommendedName>
</protein>
<feature type="compositionally biased region" description="Acidic residues" evidence="2">
    <location>
        <begin position="535"/>
        <end position="554"/>
    </location>
</feature>
<dbReference type="InterPro" id="IPR036388">
    <property type="entry name" value="WH-like_DNA-bd_sf"/>
</dbReference>
<feature type="region of interest" description="Disordered" evidence="2">
    <location>
        <begin position="915"/>
        <end position="980"/>
    </location>
</feature>
<reference evidence="4" key="1">
    <citation type="submission" date="2013-07" db="EMBL/GenBank/DDBJ databases">
        <title>The Genome Sequence of Cryptococcus bestiolae CBS10118.</title>
        <authorList>
            <consortium name="The Broad Institute Genome Sequencing Platform"/>
            <person name="Cuomo C."/>
            <person name="Litvintseva A."/>
            <person name="Chen Y."/>
            <person name="Heitman J."/>
            <person name="Sun S."/>
            <person name="Springer D."/>
            <person name="Dromer F."/>
            <person name="Young S.K."/>
            <person name="Zeng Q."/>
            <person name="Gargeya S."/>
            <person name="Fitzgerald M."/>
            <person name="Abouelleil A."/>
            <person name="Alvarado L."/>
            <person name="Berlin A.M."/>
            <person name="Chapman S.B."/>
            <person name="Dewar J."/>
            <person name="Goldberg J."/>
            <person name="Griggs A."/>
            <person name="Gujja S."/>
            <person name="Hansen M."/>
            <person name="Howarth C."/>
            <person name="Imamovic A."/>
            <person name="Larimer J."/>
            <person name="McCowan C."/>
            <person name="Murphy C."/>
            <person name="Pearson M."/>
            <person name="Priest M."/>
            <person name="Roberts A."/>
            <person name="Saif S."/>
            <person name="Shea T."/>
            <person name="Sykes S."/>
            <person name="Wortman J."/>
            <person name="Nusbaum C."/>
            <person name="Birren B."/>
        </authorList>
    </citation>
    <scope>NUCLEOTIDE SEQUENCE [LARGE SCALE GENOMIC DNA]</scope>
    <source>
        <strain evidence="4">CBS 10118</strain>
    </source>
</reference>
<feature type="compositionally biased region" description="Polar residues" evidence="2">
    <location>
        <begin position="934"/>
        <end position="945"/>
    </location>
</feature>
<feature type="domain" description="RFX-type winged-helix" evidence="3">
    <location>
        <begin position="426"/>
        <end position="505"/>
    </location>
</feature>
<feature type="compositionally biased region" description="Polar residues" evidence="2">
    <location>
        <begin position="967"/>
        <end position="977"/>
    </location>
</feature>
<accession>A0A1B9FUQ2</accession>
<feature type="compositionally biased region" description="Low complexity" evidence="2">
    <location>
        <begin position="136"/>
        <end position="152"/>
    </location>
</feature>
<dbReference type="EMBL" id="CP144548">
    <property type="protein sequence ID" value="WVW86952.1"/>
    <property type="molecule type" value="Genomic_DNA"/>
</dbReference>
<evidence type="ECO:0000256" key="1">
    <source>
        <dbReference type="ARBA" id="ARBA00023125"/>
    </source>
</evidence>
<dbReference type="InterPro" id="IPR039779">
    <property type="entry name" value="RFX-like"/>
</dbReference>
<dbReference type="InterPro" id="IPR003150">
    <property type="entry name" value="DNA-bd_RFX"/>
</dbReference>
<dbReference type="InterPro" id="IPR036390">
    <property type="entry name" value="WH_DNA-bd_sf"/>
</dbReference>
<sequence length="1034" mass="114433">MAESIPPSLEGFTYPPLPHSSSSPHEITTSPSDVLLQHHQHLHPQQSLPTDFQFDGDVLSNSPEHPQAQDAIMSTTTPWMTPIDGFSGGSNTLNIDTSPIQKRIDGFETLNQPNPDPSFTPSMEYAPMQQQSFQPSHVLSHASSSSSLASMSSQHTDSARLLVQTFPTDITNDYHIPMEHSRQSSYSSMSMSAHIPSFDDKLFSNAPLPGMDMSVYSMPPTNLPELNHYHNAGIPTGEVFRQQPPRLALQTQNLQGMGMGMNNGMGVGKMTRERSSSRSTPYNRYRSESVSVKSEADDEIASMLSASTNYSSAPWSTTAMHPLNGGLNKITLHHRRTSSNTPYNTPINPSPIRPMLSRSRRSTAFILAKQMSQPDLQFQSQLTGVALSGSALERQETVRKDLTEKSSEIKRMTSQTQQDKARTLWVRRWLMLSYTHAPGRTVPRQGLYHSYTVSCDEYGLKPINSASFGKAVRAAFPGIKTRRLGVRGNSKYHYVSIRPDIQIEAERLNEYGDSSGAWHVVPEDGSMDFKSTSQDIDEDMDEEDLEESEEEEDPFSTSSTLKKSPSSYDFRTYTRANSGNRSRATSINDTFSARPRFLRRHTTAALGGGFNPHLEAEVPNPVFNLPGFPTIADAGHLANEQSLQDLWNSFCHHQEILVGCMRSMQFDRYEINCRTFWAGLSHQSYQIALQPAVSTMVSDAMAIAYDHMIGILLSKLSANVNITIQNGLRGLADNLETIMEESLSSFHREFSEAKVELAVRAAHLFTRFLDLRQVTFALGPILSDASQTREMIKAWSTLDIRSVSDQCALSCSCEQDILEQVLADFGQWLAEGVLANNQGRGVERLSEWIDRVLKQVMGVPGITLRAIVCRVGFITSQVMRDFTLKSEKSFGLFQLLKTFIDDYVSITSLRQTALSTKSVESNNSSSGSMPNTTGHSARSSVSSMNVFIPSPSSNDLNNSSSDLSTAVPFSTGGQLRPNNMMMDQGQYLPLPMDGMDQEGNLITPRPFGNINTSKDDQSENGSVGGEPNLMPYSS</sequence>
<dbReference type="EMBL" id="KI894025">
    <property type="protein sequence ID" value="OCF22500.1"/>
    <property type="molecule type" value="Genomic_DNA"/>
</dbReference>
<evidence type="ECO:0000313" key="4">
    <source>
        <dbReference type="EMBL" id="OCF22500.1"/>
    </source>
</evidence>
<dbReference type="InterPro" id="IPR057321">
    <property type="entry name" value="RFX1-4/6/8-like_BCD"/>
</dbReference>
<evidence type="ECO:0000313" key="5">
    <source>
        <dbReference type="EMBL" id="WVW86952.1"/>
    </source>
</evidence>
<feature type="region of interest" description="Disordered" evidence="2">
    <location>
        <begin position="1"/>
        <end position="29"/>
    </location>
</feature>
<keyword evidence="1" id="KW-0238">DNA-binding</keyword>
<dbReference type="KEGG" id="kbi:30212549"/>
<feature type="region of interest" description="Disordered" evidence="2">
    <location>
        <begin position="522"/>
        <end position="564"/>
    </location>
</feature>
<reference evidence="5" key="4">
    <citation type="submission" date="2024-02" db="EMBL/GenBank/DDBJ databases">
        <title>Comparative genomics of Cryptococcus and Kwoniella reveals pathogenesis evolution and contrasting modes of karyotype evolution via chromosome fusion or intercentromeric recombination.</title>
        <authorList>
            <person name="Coelho M.A."/>
            <person name="David-Palma M."/>
            <person name="Shea T."/>
            <person name="Bowers K."/>
            <person name="McGinley-Smith S."/>
            <person name="Mohammad A.W."/>
            <person name="Gnirke A."/>
            <person name="Yurkov A.M."/>
            <person name="Nowrousian M."/>
            <person name="Sun S."/>
            <person name="Cuomo C.A."/>
            <person name="Heitman J."/>
        </authorList>
    </citation>
    <scope>NUCLEOTIDE SEQUENCE</scope>
    <source>
        <strain evidence="5">CBS 10118</strain>
    </source>
</reference>
<evidence type="ECO:0000256" key="2">
    <source>
        <dbReference type="SAM" id="MobiDB-lite"/>
    </source>
</evidence>
<feature type="compositionally biased region" description="Low complexity" evidence="2">
    <location>
        <begin position="949"/>
        <end position="964"/>
    </location>
</feature>
<dbReference type="AlphaFoldDB" id="A0A1B9FUQ2"/>
<feature type="region of interest" description="Disordered" evidence="2">
    <location>
        <begin position="129"/>
        <end position="152"/>
    </location>
</feature>
<evidence type="ECO:0000259" key="3">
    <source>
        <dbReference type="PROSITE" id="PS51526"/>
    </source>
</evidence>
<dbReference type="PANTHER" id="PTHR12619:SF5">
    <property type="entry name" value="TRANSCRIPTION FACTOR RFX4"/>
    <property type="match status" value="1"/>
</dbReference>
<dbReference type="PROSITE" id="PS51526">
    <property type="entry name" value="RFX_DBD"/>
    <property type="match status" value="1"/>
</dbReference>
<organism evidence="4">
    <name type="scientific">Kwoniella bestiolae CBS 10118</name>
    <dbReference type="NCBI Taxonomy" id="1296100"/>
    <lineage>
        <taxon>Eukaryota</taxon>
        <taxon>Fungi</taxon>
        <taxon>Dikarya</taxon>
        <taxon>Basidiomycota</taxon>
        <taxon>Agaricomycotina</taxon>
        <taxon>Tremellomycetes</taxon>
        <taxon>Tremellales</taxon>
        <taxon>Cryptococcaceae</taxon>
        <taxon>Kwoniella</taxon>
    </lineage>
</organism>
<gene>
    <name evidence="4" type="ORF">I302_08150</name>
    <name evidence="5" type="ORF">I302_109008</name>
</gene>
<feature type="compositionally biased region" description="Polar residues" evidence="2">
    <location>
        <begin position="277"/>
        <end position="290"/>
    </location>
</feature>
<dbReference type="PANTHER" id="PTHR12619">
    <property type="entry name" value="RFX TRANSCRIPTION FACTOR FAMILY"/>
    <property type="match status" value="1"/>
</dbReference>
<dbReference type="STRING" id="1296100.A0A1B9FUQ2"/>
<dbReference type="VEuPathDB" id="FungiDB:I302_08150"/>
<dbReference type="GO" id="GO:0000978">
    <property type="term" value="F:RNA polymerase II cis-regulatory region sequence-specific DNA binding"/>
    <property type="evidence" value="ECO:0007669"/>
    <property type="project" value="TreeGrafter"/>
</dbReference>
<feature type="region of interest" description="Disordered" evidence="2">
    <location>
        <begin position="269"/>
        <end position="290"/>
    </location>
</feature>
<dbReference type="GeneID" id="30212549"/>
<keyword evidence="6" id="KW-1185">Reference proteome</keyword>
<dbReference type="OrthoDB" id="10056949at2759"/>
<name>A0A1B9FUQ2_9TREE</name>
<dbReference type="Pfam" id="PF25340">
    <property type="entry name" value="BCD_RFX"/>
    <property type="match status" value="1"/>
</dbReference>
<feature type="region of interest" description="Disordered" evidence="2">
    <location>
        <begin position="1001"/>
        <end position="1034"/>
    </location>
</feature>